<accession>A0ACB7SV65</accession>
<proteinExistence type="predicted"/>
<organism evidence="1 2">
    <name type="scientific">Hyalomma asiaticum</name>
    <name type="common">Tick</name>
    <dbReference type="NCBI Taxonomy" id="266040"/>
    <lineage>
        <taxon>Eukaryota</taxon>
        <taxon>Metazoa</taxon>
        <taxon>Ecdysozoa</taxon>
        <taxon>Arthropoda</taxon>
        <taxon>Chelicerata</taxon>
        <taxon>Arachnida</taxon>
        <taxon>Acari</taxon>
        <taxon>Parasitiformes</taxon>
        <taxon>Ixodida</taxon>
        <taxon>Ixodoidea</taxon>
        <taxon>Ixodidae</taxon>
        <taxon>Hyalomminae</taxon>
        <taxon>Hyalomma</taxon>
    </lineage>
</organism>
<dbReference type="Proteomes" id="UP000821845">
    <property type="component" value="Chromosome 2"/>
</dbReference>
<name>A0ACB7SV65_HYAAI</name>
<dbReference type="EMBL" id="CM023482">
    <property type="protein sequence ID" value="KAH6938560.1"/>
    <property type="molecule type" value="Genomic_DNA"/>
</dbReference>
<protein>
    <submittedName>
        <fullName evidence="1">Uncharacterized protein</fullName>
    </submittedName>
</protein>
<sequence>MLEQCTHVLDADSRTCDTATTLTLTAGASPAAGGNATLRSGVMDDETTMDHQPTPVHVRLGTKLNLAKYPAYQVTNAIGVTAGLTVSEVRDVNIQERYRTLSRRQAGENRRRRNLVVCAGLRSLTLTGERHNVTAYVPAEAHHARFVVHGLPKDIPDDQLLSIISIADRLILAERRIGQSESIPLTVKGATIDKEVKLGLWLTKTQPFRPRAATTPMYAPRRMNLLFARHVVNSSLPANYPDVRLTNCPKKQQAEKLARIASEKRRLKSTPEDSPVPQKSQTSQSRTTKPTKKNDENFPSLPLQNRFSALQDTTPDPQPEPLPRSGSLPGYTTKQPAPPPPKPKTPSYIRALLSQKPPVSSEEPPHKQPRQCPLGKDVCTDYSTSQVRTIVGLDIKGAFDHVAHAAVLEGLRAIRPGQKFLKNFLIDHTVAVQVNEVQTRTRYLQRGVPQGSILSPTLFSLALNGLTHSRKSVPGIHFTIYADDISLWATEGSPSNIQYTLRSAIDTSARYLEERGLTLSGAKSEYIVVTNRKLPNSQEDRQLVTLSIKNEPIPRKPCIKYLGFWLQDDGKSKEWLRHTTKQLQQAHRLLKRTTHKLRGIKEDQLRRMTLALAIPRVMYEYPYIEITKTQKSKLETLLRQISRTLLGTP</sequence>
<gene>
    <name evidence="1" type="ORF">HPB50_010573</name>
</gene>
<comment type="caution">
    <text evidence="1">The sequence shown here is derived from an EMBL/GenBank/DDBJ whole genome shotgun (WGS) entry which is preliminary data.</text>
</comment>
<evidence type="ECO:0000313" key="1">
    <source>
        <dbReference type="EMBL" id="KAH6938560.1"/>
    </source>
</evidence>
<reference evidence="1" key="1">
    <citation type="submission" date="2020-05" db="EMBL/GenBank/DDBJ databases">
        <title>Large-scale comparative analyses of tick genomes elucidate their genetic diversity and vector capacities.</title>
        <authorList>
            <person name="Jia N."/>
            <person name="Wang J."/>
            <person name="Shi W."/>
            <person name="Du L."/>
            <person name="Sun Y."/>
            <person name="Zhan W."/>
            <person name="Jiang J."/>
            <person name="Wang Q."/>
            <person name="Zhang B."/>
            <person name="Ji P."/>
            <person name="Sakyi L.B."/>
            <person name="Cui X."/>
            <person name="Yuan T."/>
            <person name="Jiang B."/>
            <person name="Yang W."/>
            <person name="Lam T.T.-Y."/>
            <person name="Chang Q."/>
            <person name="Ding S."/>
            <person name="Wang X."/>
            <person name="Zhu J."/>
            <person name="Ruan X."/>
            <person name="Zhao L."/>
            <person name="Wei J."/>
            <person name="Que T."/>
            <person name="Du C."/>
            <person name="Cheng J."/>
            <person name="Dai P."/>
            <person name="Han X."/>
            <person name="Huang E."/>
            <person name="Gao Y."/>
            <person name="Liu J."/>
            <person name="Shao H."/>
            <person name="Ye R."/>
            <person name="Li L."/>
            <person name="Wei W."/>
            <person name="Wang X."/>
            <person name="Wang C."/>
            <person name="Yang T."/>
            <person name="Huo Q."/>
            <person name="Li W."/>
            <person name="Guo W."/>
            <person name="Chen H."/>
            <person name="Zhou L."/>
            <person name="Ni X."/>
            <person name="Tian J."/>
            <person name="Zhou Y."/>
            <person name="Sheng Y."/>
            <person name="Liu T."/>
            <person name="Pan Y."/>
            <person name="Xia L."/>
            <person name="Li J."/>
            <person name="Zhao F."/>
            <person name="Cao W."/>
        </authorList>
    </citation>
    <scope>NUCLEOTIDE SEQUENCE</scope>
    <source>
        <strain evidence="1">Hyas-2018</strain>
    </source>
</reference>
<evidence type="ECO:0000313" key="2">
    <source>
        <dbReference type="Proteomes" id="UP000821845"/>
    </source>
</evidence>
<keyword evidence="2" id="KW-1185">Reference proteome</keyword>